<protein>
    <recommendedName>
        <fullName evidence="3">AbiEi antitoxin C-terminal domain-containing protein</fullName>
    </recommendedName>
</protein>
<accession>A0ABW4QBX3</accession>
<reference evidence="2" key="1">
    <citation type="journal article" date="2019" name="Int. J. Syst. Evol. Microbiol.">
        <title>The Global Catalogue of Microorganisms (GCM) 10K type strain sequencing project: providing services to taxonomists for standard genome sequencing and annotation.</title>
        <authorList>
            <consortium name="The Broad Institute Genomics Platform"/>
            <consortium name="The Broad Institute Genome Sequencing Center for Infectious Disease"/>
            <person name="Wu L."/>
            <person name="Ma J."/>
        </authorList>
    </citation>
    <scope>NUCLEOTIDE SEQUENCE [LARGE SCALE GENOMIC DNA]</scope>
    <source>
        <strain evidence="2">JCM 11496</strain>
    </source>
</reference>
<evidence type="ECO:0000313" key="1">
    <source>
        <dbReference type="EMBL" id="MFD1848204.1"/>
    </source>
</evidence>
<evidence type="ECO:0008006" key="3">
    <source>
        <dbReference type="Google" id="ProtNLM"/>
    </source>
</evidence>
<keyword evidence="2" id="KW-1185">Reference proteome</keyword>
<gene>
    <name evidence="1" type="ORF">ACFSFX_16590</name>
</gene>
<organism evidence="1 2">
    <name type="scientific">Arthrobacter flavus</name>
    <dbReference type="NCBI Taxonomy" id="95172"/>
    <lineage>
        <taxon>Bacteria</taxon>
        <taxon>Bacillati</taxon>
        <taxon>Actinomycetota</taxon>
        <taxon>Actinomycetes</taxon>
        <taxon>Micrococcales</taxon>
        <taxon>Micrococcaceae</taxon>
        <taxon>Arthrobacter</taxon>
    </lineage>
</organism>
<dbReference type="EMBL" id="JBHUGA010000067">
    <property type="protein sequence ID" value="MFD1848204.1"/>
    <property type="molecule type" value="Genomic_DNA"/>
</dbReference>
<dbReference type="Proteomes" id="UP001597307">
    <property type="component" value="Unassembled WGS sequence"/>
</dbReference>
<proteinExistence type="predicted"/>
<name>A0ABW4QBX3_9MICC</name>
<sequence length="207" mass="22043">MSHLQLGAAAGETPAEPITSSGGVLFRANDLFSSVELQAMRIDGLLHRVCGDSYARADHRLDPASRAQSAILCVPVSLRAKVALARQSAAWVYGCAPLPETVNLVTDHRRRTTALPPFSEALMHQVALGPCDVRVVGGVGVTAPLRTALDVAVHGHDSWAMPTLVRLAAHPDLQCELTLVARALEATRRVPGKNRALARLQSAMHSS</sequence>
<comment type="caution">
    <text evidence="1">The sequence shown here is derived from an EMBL/GenBank/DDBJ whole genome shotgun (WGS) entry which is preliminary data.</text>
</comment>
<evidence type="ECO:0000313" key="2">
    <source>
        <dbReference type="Proteomes" id="UP001597307"/>
    </source>
</evidence>
<dbReference type="RefSeq" id="WP_343881750.1">
    <property type="nucleotide sequence ID" value="NZ_BAAAIJ010000059.1"/>
</dbReference>